<dbReference type="Proteomes" id="UP001597187">
    <property type="component" value="Unassembled WGS sequence"/>
</dbReference>
<dbReference type="RefSeq" id="WP_250872463.1">
    <property type="nucleotide sequence ID" value="NZ_JALXFV010000002.1"/>
</dbReference>
<evidence type="ECO:0000313" key="1">
    <source>
        <dbReference type="EMBL" id="MFD1512485.1"/>
    </source>
</evidence>
<dbReference type="AlphaFoldDB" id="A0ABD6ASK1"/>
<gene>
    <name evidence="1" type="ORF">ACFSBT_04220</name>
</gene>
<sequence>MSTGVRLPPSSDDPLADRLAQLAHETEHPSIERVAREAMGMRAVPTASDHLSTITHTDGWLVASFDVDDQPVFIRRCPPHSGFELLAPDDDGEYARTNHGRFGVKALFERHESEWQLFGDVEERFASARDDRRWGEGVVQ</sequence>
<reference evidence="1 2" key="1">
    <citation type="journal article" date="2019" name="Int. J. Syst. Evol. Microbiol.">
        <title>The Global Catalogue of Microorganisms (GCM) 10K type strain sequencing project: providing services to taxonomists for standard genome sequencing and annotation.</title>
        <authorList>
            <consortium name="The Broad Institute Genomics Platform"/>
            <consortium name="The Broad Institute Genome Sequencing Center for Infectious Disease"/>
            <person name="Wu L."/>
            <person name="Ma J."/>
        </authorList>
    </citation>
    <scope>NUCLEOTIDE SEQUENCE [LARGE SCALE GENOMIC DNA]</scope>
    <source>
        <strain evidence="1 2">CGMCC 1.12563</strain>
    </source>
</reference>
<protein>
    <submittedName>
        <fullName evidence="1">Uncharacterized protein</fullName>
    </submittedName>
</protein>
<name>A0ABD6ASK1_9EURY</name>
<organism evidence="1 2">
    <name type="scientific">Halomarina rubra</name>
    <dbReference type="NCBI Taxonomy" id="2071873"/>
    <lineage>
        <taxon>Archaea</taxon>
        <taxon>Methanobacteriati</taxon>
        <taxon>Methanobacteriota</taxon>
        <taxon>Stenosarchaea group</taxon>
        <taxon>Halobacteria</taxon>
        <taxon>Halobacteriales</taxon>
        <taxon>Natronomonadaceae</taxon>
        <taxon>Halomarina</taxon>
    </lineage>
</organism>
<dbReference type="EMBL" id="JBHUDC010000002">
    <property type="protein sequence ID" value="MFD1512485.1"/>
    <property type="molecule type" value="Genomic_DNA"/>
</dbReference>
<comment type="caution">
    <text evidence="1">The sequence shown here is derived from an EMBL/GenBank/DDBJ whole genome shotgun (WGS) entry which is preliminary data.</text>
</comment>
<evidence type="ECO:0000313" key="2">
    <source>
        <dbReference type="Proteomes" id="UP001597187"/>
    </source>
</evidence>
<accession>A0ABD6ASK1</accession>
<keyword evidence="2" id="KW-1185">Reference proteome</keyword>
<proteinExistence type="predicted"/>